<keyword evidence="4" id="KW-0460">Magnesium</keyword>
<accession>A0A4R9M054</accession>
<dbReference type="RefSeq" id="WP_135760164.1">
    <property type="nucleotide sequence ID" value="NZ_RQHW01000031.1"/>
</dbReference>
<dbReference type="PANTHER" id="PTHR46470">
    <property type="entry name" value="N-ACYLNEURAMINATE-9-PHOSPHATASE"/>
    <property type="match status" value="1"/>
</dbReference>
<evidence type="ECO:0000313" key="5">
    <source>
        <dbReference type="EMBL" id="TGN19402.1"/>
    </source>
</evidence>
<dbReference type="InterPro" id="IPR023198">
    <property type="entry name" value="PGP-like_dom2"/>
</dbReference>
<comment type="cofactor">
    <cofactor evidence="1">
        <name>Mg(2+)</name>
        <dbReference type="ChEBI" id="CHEBI:18420"/>
    </cofactor>
</comment>
<evidence type="ECO:0000313" key="6">
    <source>
        <dbReference type="Proteomes" id="UP000298058"/>
    </source>
</evidence>
<dbReference type="GO" id="GO:0046872">
    <property type="term" value="F:metal ion binding"/>
    <property type="evidence" value="ECO:0007669"/>
    <property type="project" value="UniProtKB-KW"/>
</dbReference>
<keyword evidence="2" id="KW-0479">Metal-binding</keyword>
<dbReference type="InterPro" id="IPR006439">
    <property type="entry name" value="HAD-SF_hydro_IA"/>
</dbReference>
<reference evidence="5" key="1">
    <citation type="journal article" date="2019" name="PLoS Negl. Trop. Dis.">
        <title>Revisiting the worldwide diversity of Leptospira species in the environment.</title>
        <authorList>
            <person name="Vincent A.T."/>
            <person name="Schiettekatte O."/>
            <person name="Bourhy P."/>
            <person name="Veyrier F.J."/>
            <person name="Picardeau M."/>
        </authorList>
    </citation>
    <scope>NUCLEOTIDE SEQUENCE [LARGE SCALE GENOMIC DNA]</scope>
    <source>
        <strain evidence="5">201300427</strain>
    </source>
</reference>
<proteinExistence type="predicted"/>
<organism evidence="5 6">
    <name type="scientific">Leptospira idonii</name>
    <dbReference type="NCBI Taxonomy" id="1193500"/>
    <lineage>
        <taxon>Bacteria</taxon>
        <taxon>Pseudomonadati</taxon>
        <taxon>Spirochaetota</taxon>
        <taxon>Spirochaetia</taxon>
        <taxon>Leptospirales</taxon>
        <taxon>Leptospiraceae</taxon>
        <taxon>Leptospira</taxon>
    </lineage>
</organism>
<dbReference type="InterPro" id="IPR023214">
    <property type="entry name" value="HAD_sf"/>
</dbReference>
<dbReference type="AlphaFoldDB" id="A0A4R9M054"/>
<evidence type="ECO:0000256" key="1">
    <source>
        <dbReference type="ARBA" id="ARBA00001946"/>
    </source>
</evidence>
<dbReference type="InterPro" id="IPR051400">
    <property type="entry name" value="HAD-like_hydrolase"/>
</dbReference>
<dbReference type="SFLD" id="SFLDS00003">
    <property type="entry name" value="Haloacid_Dehalogenase"/>
    <property type="match status" value="1"/>
</dbReference>
<dbReference type="InterPro" id="IPR036412">
    <property type="entry name" value="HAD-like_sf"/>
</dbReference>
<evidence type="ECO:0000256" key="3">
    <source>
        <dbReference type="ARBA" id="ARBA00022801"/>
    </source>
</evidence>
<comment type="caution">
    <text evidence="5">The sequence shown here is derived from an EMBL/GenBank/DDBJ whole genome shotgun (WGS) entry which is preliminary data.</text>
</comment>
<sequence>MDGKCPDFKLNPMALFLDLDNTILPSKEAYEHCLSHLPSVWRDLGLGEESSFLPLYEEARKNVKQRLGKHSSNRLRLLCFKEMVSYIKGGISSRDNESILHLESKYYEFFSDYLQREKSSNTAWEELFSFLIRWTEKEPVFFLTNETLRTQLIKTKSFFPERFRFHLLTSEEAGVEKPKQEYFELGLSLANAKAENSFMIGDSWKDDIEGASRLNIVSVFQKQRFGEKAAPKLLTKEPPVYESENILSSLEFVLNYVR</sequence>
<name>A0A4R9M054_9LEPT</name>
<dbReference type="Pfam" id="PF00702">
    <property type="entry name" value="Hydrolase"/>
    <property type="match status" value="1"/>
</dbReference>
<dbReference type="OrthoDB" id="9794086at2"/>
<evidence type="ECO:0000256" key="4">
    <source>
        <dbReference type="ARBA" id="ARBA00022842"/>
    </source>
</evidence>
<keyword evidence="3 5" id="KW-0378">Hydrolase</keyword>
<gene>
    <name evidence="5" type="ORF">EHS15_08655</name>
</gene>
<evidence type="ECO:0000256" key="2">
    <source>
        <dbReference type="ARBA" id="ARBA00022723"/>
    </source>
</evidence>
<dbReference type="Gene3D" id="1.10.150.240">
    <property type="entry name" value="Putative phosphatase, domain 2"/>
    <property type="match status" value="1"/>
</dbReference>
<keyword evidence="6" id="KW-1185">Reference proteome</keyword>
<protein>
    <submittedName>
        <fullName evidence="5">HAD family hydrolase</fullName>
    </submittedName>
</protein>
<dbReference type="Gene3D" id="3.40.50.1000">
    <property type="entry name" value="HAD superfamily/HAD-like"/>
    <property type="match status" value="1"/>
</dbReference>
<dbReference type="NCBIfam" id="TIGR01549">
    <property type="entry name" value="HAD-SF-IA-v1"/>
    <property type="match status" value="1"/>
</dbReference>
<dbReference type="GO" id="GO:0044281">
    <property type="term" value="P:small molecule metabolic process"/>
    <property type="evidence" value="ECO:0007669"/>
    <property type="project" value="UniProtKB-ARBA"/>
</dbReference>
<dbReference type="GO" id="GO:0016791">
    <property type="term" value="F:phosphatase activity"/>
    <property type="evidence" value="ECO:0007669"/>
    <property type="project" value="TreeGrafter"/>
</dbReference>
<dbReference type="Proteomes" id="UP000298058">
    <property type="component" value="Unassembled WGS sequence"/>
</dbReference>
<dbReference type="EMBL" id="RQHW01000031">
    <property type="protein sequence ID" value="TGN19402.1"/>
    <property type="molecule type" value="Genomic_DNA"/>
</dbReference>
<dbReference type="PANTHER" id="PTHR46470:SF2">
    <property type="entry name" value="GLYCERALDEHYDE 3-PHOSPHATE PHOSPHATASE"/>
    <property type="match status" value="1"/>
</dbReference>
<dbReference type="SUPFAM" id="SSF56784">
    <property type="entry name" value="HAD-like"/>
    <property type="match status" value="1"/>
</dbReference>
<dbReference type="SFLD" id="SFLDG01129">
    <property type="entry name" value="C1.5:_HAD__Beta-PGM__Phosphata"/>
    <property type="match status" value="1"/>
</dbReference>